<name>A0A7W8EFU2_9ACTN</name>
<keyword evidence="2" id="KW-1133">Transmembrane helix</keyword>
<dbReference type="RefSeq" id="WP_184960367.1">
    <property type="nucleotide sequence ID" value="NZ_JACHIN010000002.1"/>
</dbReference>
<keyword evidence="2" id="KW-0472">Membrane</keyword>
<reference evidence="3 4" key="1">
    <citation type="submission" date="2020-08" db="EMBL/GenBank/DDBJ databases">
        <title>Genomic Encyclopedia of Type Strains, Phase IV (KMG-IV): sequencing the most valuable type-strain genomes for metagenomic binning, comparative biology and taxonomic classification.</title>
        <authorList>
            <person name="Goeker M."/>
        </authorList>
    </citation>
    <scope>NUCLEOTIDE SEQUENCE [LARGE SCALE GENOMIC DNA]</scope>
    <source>
        <strain evidence="3 4">DSM 45385</strain>
    </source>
</reference>
<feature type="transmembrane region" description="Helical" evidence="2">
    <location>
        <begin position="716"/>
        <end position="736"/>
    </location>
</feature>
<comment type="caution">
    <text evidence="3">The sequence shown here is derived from an EMBL/GenBank/DDBJ whole genome shotgun (WGS) entry which is preliminary data.</text>
</comment>
<dbReference type="Proteomes" id="UP000568380">
    <property type="component" value="Unassembled WGS sequence"/>
</dbReference>
<feature type="transmembrane region" description="Helical" evidence="2">
    <location>
        <begin position="270"/>
        <end position="287"/>
    </location>
</feature>
<feature type="transmembrane region" description="Helical" evidence="2">
    <location>
        <begin position="442"/>
        <end position="458"/>
    </location>
</feature>
<evidence type="ECO:0000256" key="2">
    <source>
        <dbReference type="SAM" id="Phobius"/>
    </source>
</evidence>
<feature type="transmembrane region" description="Helical" evidence="2">
    <location>
        <begin position="687"/>
        <end position="704"/>
    </location>
</feature>
<feature type="transmembrane region" description="Helical" evidence="2">
    <location>
        <begin position="237"/>
        <end position="258"/>
    </location>
</feature>
<proteinExistence type="predicted"/>
<feature type="transmembrane region" description="Helical" evidence="2">
    <location>
        <begin position="381"/>
        <end position="403"/>
    </location>
</feature>
<keyword evidence="2" id="KW-0812">Transmembrane</keyword>
<feature type="transmembrane region" description="Helical" evidence="2">
    <location>
        <begin position="546"/>
        <end position="566"/>
    </location>
</feature>
<evidence type="ECO:0000313" key="4">
    <source>
        <dbReference type="Proteomes" id="UP000568380"/>
    </source>
</evidence>
<organism evidence="3 4">
    <name type="scientific">Nonomuraea endophytica</name>
    <dbReference type="NCBI Taxonomy" id="714136"/>
    <lineage>
        <taxon>Bacteria</taxon>
        <taxon>Bacillati</taxon>
        <taxon>Actinomycetota</taxon>
        <taxon>Actinomycetes</taxon>
        <taxon>Streptosporangiales</taxon>
        <taxon>Streptosporangiaceae</taxon>
        <taxon>Nonomuraea</taxon>
    </lineage>
</organism>
<accession>A0A7W8EFU2</accession>
<feature type="transmembrane region" description="Helical" evidence="2">
    <location>
        <begin position="323"/>
        <end position="342"/>
    </location>
</feature>
<keyword evidence="4" id="KW-1185">Reference proteome</keyword>
<feature type="transmembrane region" description="Helical" evidence="2">
    <location>
        <begin position="788"/>
        <end position="811"/>
    </location>
</feature>
<feature type="region of interest" description="Disordered" evidence="1">
    <location>
        <begin position="31"/>
        <end position="54"/>
    </location>
</feature>
<feature type="transmembrane region" description="Helical" evidence="2">
    <location>
        <begin position="486"/>
        <end position="503"/>
    </location>
</feature>
<feature type="transmembrane region" description="Helical" evidence="2">
    <location>
        <begin position="515"/>
        <end position="534"/>
    </location>
</feature>
<sequence length="829" mass="90360">MIRRVVAYGLAALSAAAIIWCTLTAMPVDRPLSRGQPDGSRPLPSGSADERRATTDVTIARATAADLRQVPPARIDERRHQVRVTIIHTIRMDEDDPLAGWIRGSVPPDLRAITDKGLGQLKVSGGWIAPTVRYPAELTTSGGKSTAEFRVIVLRQVARSEELTLEFQSPGVQPSLINQRTITLFPTEWSVLRASGLEPEREEAERLQFTVNYRVTVTLVHDSYGFVDHEEDEAFSWGSELAIVTALLLIAFLLRSLGRPWWQRVHNRELFIGLVLATPVLASPFYATGLQGIAYVVMFGLLPAIAVRHAGRMVPTPAPWTSRDALAVTALGVLVAFAMFLWSTRHVQLHPPQLITGVTVAALAAAGAAIAFSADLGIRFVVVRLAAVAAGIAIGALALALWFKALFYDVYPPDSVHLVLGLFWSLIPIGAVAVVTRTWSRGAVVAAVILSLLMQGWPTEWLDDGSWSTPVDHPEPMLGTLELTPLVRGVLGLLLLGFVLLVLRLRRLGGELDAVHHRAAVASVTVCLMVLHLSPRGTGSLPDLDVAVPLLSVTSVFAWISAWWLLGPTPDGLDEPRTAEEHRAMVRRALHKRLLLVSEQELYRVGRGRIGAGELSMSDFEQQRDELETALDDHGRHPETAFATSAACTPWHNGVHAFVICLLLSLPFLFMYGLPAGPDLASYLFDARYLLTLPAFGFLFGYFYPRIRGTQPMTKVLHLMAAALVTELSAYLPAFAEPDVSAFDKLQLLAIVVGQVALVYIGLGLFWEWRLMHLAGEPWGRVRNVRSLRSLATPLVAVLIAVVTTAATSAASQSVDRILRGDQVQTGGP</sequence>
<evidence type="ECO:0000313" key="3">
    <source>
        <dbReference type="EMBL" id="MBB5076812.1"/>
    </source>
</evidence>
<feature type="transmembrane region" description="Helical" evidence="2">
    <location>
        <begin position="415"/>
        <end position="435"/>
    </location>
</feature>
<feature type="transmembrane region" description="Helical" evidence="2">
    <location>
        <begin position="748"/>
        <end position="767"/>
    </location>
</feature>
<dbReference type="AlphaFoldDB" id="A0A7W8EFU2"/>
<protein>
    <submittedName>
        <fullName evidence="3">Uncharacterized protein</fullName>
    </submittedName>
</protein>
<gene>
    <name evidence="3" type="ORF">HNR40_002276</name>
</gene>
<feature type="transmembrane region" description="Helical" evidence="2">
    <location>
        <begin position="354"/>
        <end position="374"/>
    </location>
</feature>
<feature type="transmembrane region" description="Helical" evidence="2">
    <location>
        <begin position="293"/>
        <end position="311"/>
    </location>
</feature>
<feature type="transmembrane region" description="Helical" evidence="2">
    <location>
        <begin position="655"/>
        <end position="675"/>
    </location>
</feature>
<evidence type="ECO:0000256" key="1">
    <source>
        <dbReference type="SAM" id="MobiDB-lite"/>
    </source>
</evidence>
<dbReference type="EMBL" id="JACHIN010000002">
    <property type="protein sequence ID" value="MBB5076812.1"/>
    <property type="molecule type" value="Genomic_DNA"/>
</dbReference>